<dbReference type="GO" id="GO:0003964">
    <property type="term" value="F:RNA-directed DNA polymerase activity"/>
    <property type="evidence" value="ECO:0007669"/>
    <property type="project" value="UniProtKB-KW"/>
</dbReference>
<dbReference type="EMBL" id="BKCJ011531522">
    <property type="protein sequence ID" value="GFD40295.1"/>
    <property type="molecule type" value="Genomic_DNA"/>
</dbReference>
<gene>
    <name evidence="1" type="ORF">Tci_912264</name>
</gene>
<keyword evidence="1" id="KW-0808">Transferase</keyword>
<dbReference type="InterPro" id="IPR043502">
    <property type="entry name" value="DNA/RNA_pol_sf"/>
</dbReference>
<dbReference type="PANTHER" id="PTHR15503">
    <property type="entry name" value="LDOC1 RELATED"/>
    <property type="match status" value="1"/>
</dbReference>
<dbReference type="PANTHER" id="PTHR15503:SF45">
    <property type="entry name" value="RNA-DIRECTED DNA POLYMERASE HOMOLOG"/>
    <property type="match status" value="1"/>
</dbReference>
<dbReference type="Gene3D" id="3.10.10.10">
    <property type="entry name" value="HIV Type 1 Reverse Transcriptase, subunit A, domain 1"/>
    <property type="match status" value="1"/>
</dbReference>
<protein>
    <submittedName>
        <fullName evidence="1">Putative reverse transcriptase domain-containing protein</fullName>
    </submittedName>
</protein>
<evidence type="ECO:0000313" key="1">
    <source>
        <dbReference type="EMBL" id="GFD40295.1"/>
    </source>
</evidence>
<keyword evidence="1" id="KW-0548">Nucleotidyltransferase</keyword>
<keyword evidence="1" id="KW-0695">RNA-directed DNA polymerase</keyword>
<dbReference type="InterPro" id="IPR032567">
    <property type="entry name" value="RTL1-rel"/>
</dbReference>
<name>A0A699VXK3_TANCI</name>
<reference evidence="1" key="1">
    <citation type="journal article" date="2019" name="Sci. Rep.">
        <title>Draft genome of Tanacetum cinerariifolium, the natural source of mosquito coil.</title>
        <authorList>
            <person name="Yamashiro T."/>
            <person name="Shiraishi A."/>
            <person name="Satake H."/>
            <person name="Nakayama K."/>
        </authorList>
    </citation>
    <scope>NUCLEOTIDE SEQUENCE</scope>
</reference>
<comment type="caution">
    <text evidence="1">The sequence shown here is derived from an EMBL/GenBank/DDBJ whole genome shotgun (WGS) entry which is preliminary data.</text>
</comment>
<organism evidence="1">
    <name type="scientific">Tanacetum cinerariifolium</name>
    <name type="common">Dalmatian daisy</name>
    <name type="synonym">Chrysanthemum cinerariifolium</name>
    <dbReference type="NCBI Taxonomy" id="118510"/>
    <lineage>
        <taxon>Eukaryota</taxon>
        <taxon>Viridiplantae</taxon>
        <taxon>Streptophyta</taxon>
        <taxon>Embryophyta</taxon>
        <taxon>Tracheophyta</taxon>
        <taxon>Spermatophyta</taxon>
        <taxon>Magnoliopsida</taxon>
        <taxon>eudicotyledons</taxon>
        <taxon>Gunneridae</taxon>
        <taxon>Pentapetalae</taxon>
        <taxon>asterids</taxon>
        <taxon>campanulids</taxon>
        <taxon>Asterales</taxon>
        <taxon>Asteraceae</taxon>
        <taxon>Asteroideae</taxon>
        <taxon>Anthemideae</taxon>
        <taxon>Anthemidinae</taxon>
        <taxon>Tanacetum</taxon>
    </lineage>
</organism>
<accession>A0A699VXK3</accession>
<feature type="non-terminal residue" evidence="1">
    <location>
        <position position="1"/>
    </location>
</feature>
<proteinExistence type="predicted"/>
<sequence length="135" mass="15090">LVVCGKKEVHVPYTNKILTVKSDSSVSRLKVISCIKATKYIERGSQLFIAQVTEKEPAKKQLQDVPMICNFPEVFPDDLPGLPPPRQVEFKIKLIPGAAPVARVPYRLTPSKLKELSDQLKELSEKGFICPSYLP</sequence>
<dbReference type="AlphaFoldDB" id="A0A699VXK3"/>
<dbReference type="SUPFAM" id="SSF56672">
    <property type="entry name" value="DNA/RNA polymerases"/>
    <property type="match status" value="1"/>
</dbReference>